<name>A0A1V1NR09_9BACT</name>
<dbReference type="AlphaFoldDB" id="A0A1V1NR09"/>
<dbReference type="EMBL" id="ATBP01003327">
    <property type="protein sequence ID" value="ETR65007.1"/>
    <property type="molecule type" value="Genomic_DNA"/>
</dbReference>
<accession>A0A1V1NR09</accession>
<sequence length="72" mass="8903">MTKKELQKNQEFRKILKKFKIGWREFMDYGFITPVQEYRWISGKCQEKYHIGMGKWNGIYDFYLTEIWGDLL</sequence>
<evidence type="ECO:0000313" key="2">
    <source>
        <dbReference type="Proteomes" id="UP000189670"/>
    </source>
</evidence>
<gene>
    <name evidence="1" type="ORF">OMM_14969</name>
</gene>
<comment type="caution">
    <text evidence="1">The sequence shown here is derived from an EMBL/GenBank/DDBJ whole genome shotgun (WGS) entry which is preliminary data.</text>
</comment>
<reference evidence="2" key="1">
    <citation type="submission" date="2012-11" db="EMBL/GenBank/DDBJ databases">
        <authorList>
            <person name="Lucero-Rivera Y.E."/>
            <person name="Tovar-Ramirez D."/>
        </authorList>
    </citation>
    <scope>NUCLEOTIDE SEQUENCE [LARGE SCALE GENOMIC DNA]</scope>
    <source>
        <strain evidence="2">Araruama</strain>
    </source>
</reference>
<proteinExistence type="predicted"/>
<organism evidence="1 2">
    <name type="scientific">Candidatus Magnetoglobus multicellularis str. Araruama</name>
    <dbReference type="NCBI Taxonomy" id="890399"/>
    <lineage>
        <taxon>Bacteria</taxon>
        <taxon>Pseudomonadati</taxon>
        <taxon>Thermodesulfobacteriota</taxon>
        <taxon>Desulfobacteria</taxon>
        <taxon>Desulfobacterales</taxon>
        <taxon>Desulfobacteraceae</taxon>
        <taxon>Candidatus Magnetoglobus</taxon>
    </lineage>
</organism>
<dbReference type="Proteomes" id="UP000189670">
    <property type="component" value="Unassembled WGS sequence"/>
</dbReference>
<evidence type="ECO:0000313" key="1">
    <source>
        <dbReference type="EMBL" id="ETR65007.1"/>
    </source>
</evidence>
<protein>
    <submittedName>
        <fullName evidence="1">Uncharacterized protein</fullName>
    </submittedName>
</protein>